<gene>
    <name evidence="2" type="ORF">HYPSUDRAFT_983423</name>
</gene>
<evidence type="ECO:0000313" key="3">
    <source>
        <dbReference type="Proteomes" id="UP000054270"/>
    </source>
</evidence>
<dbReference type="AlphaFoldDB" id="A0A0D2MSS2"/>
<keyword evidence="3" id="KW-1185">Reference proteome</keyword>
<organism evidence="2 3">
    <name type="scientific">Hypholoma sublateritium (strain FD-334 SS-4)</name>
    <dbReference type="NCBI Taxonomy" id="945553"/>
    <lineage>
        <taxon>Eukaryota</taxon>
        <taxon>Fungi</taxon>
        <taxon>Dikarya</taxon>
        <taxon>Basidiomycota</taxon>
        <taxon>Agaricomycotina</taxon>
        <taxon>Agaricomycetes</taxon>
        <taxon>Agaricomycetidae</taxon>
        <taxon>Agaricales</taxon>
        <taxon>Agaricineae</taxon>
        <taxon>Strophariaceae</taxon>
        <taxon>Hypholoma</taxon>
    </lineage>
</organism>
<reference evidence="3" key="1">
    <citation type="submission" date="2014-04" db="EMBL/GenBank/DDBJ databases">
        <title>Evolutionary Origins and Diversification of the Mycorrhizal Mutualists.</title>
        <authorList>
            <consortium name="DOE Joint Genome Institute"/>
            <consortium name="Mycorrhizal Genomics Consortium"/>
            <person name="Kohler A."/>
            <person name="Kuo A."/>
            <person name="Nagy L.G."/>
            <person name="Floudas D."/>
            <person name="Copeland A."/>
            <person name="Barry K.W."/>
            <person name="Cichocki N."/>
            <person name="Veneault-Fourrey C."/>
            <person name="LaButti K."/>
            <person name="Lindquist E.A."/>
            <person name="Lipzen A."/>
            <person name="Lundell T."/>
            <person name="Morin E."/>
            <person name="Murat C."/>
            <person name="Riley R."/>
            <person name="Ohm R."/>
            <person name="Sun H."/>
            <person name="Tunlid A."/>
            <person name="Henrissat B."/>
            <person name="Grigoriev I.V."/>
            <person name="Hibbett D.S."/>
            <person name="Martin F."/>
        </authorList>
    </citation>
    <scope>NUCLEOTIDE SEQUENCE [LARGE SCALE GENOMIC DNA]</scope>
    <source>
        <strain evidence="3">FD-334 SS-4</strain>
    </source>
</reference>
<feature type="compositionally biased region" description="Basic and acidic residues" evidence="1">
    <location>
        <begin position="335"/>
        <end position="375"/>
    </location>
</feature>
<feature type="region of interest" description="Disordered" evidence="1">
    <location>
        <begin position="332"/>
        <end position="384"/>
    </location>
</feature>
<dbReference type="Proteomes" id="UP000054270">
    <property type="component" value="Unassembled WGS sequence"/>
</dbReference>
<sequence length="424" mass="45848">MYVDVRASIPPIYRQPGLGRRAQATTSPRGPAPPSGARRSSDILGRHSRRILLVPRAALRANGVSTTTGTEADAYNRRACGGMSARVFFDIRRRRPARDLHFEFALSCRCTLDLGIGLLFAARAARHRPRLPRCACGTGGAGTRRRPADCASWRCSGLACTVAREHLRARAAAIAPPASRSPSAPRQLLRLWILHTPDALTTPTARVLGHWCRHHHRSGLDLGDTRSAGIYLRIGRGSRACGVGGTDSATHDGRGTGSLGAVLPPARWSSARWGDARHPHPGAYAPVGCSPAVDGVARAVQSATSVSWRPPRAGAWRAARPAWKGDHVPQMGTVHSDHPSPRRDAQAGRAGETTERGGPRCAPMRRDATRADNATRPRASRRVRATGARCRFSVCARRRSSSRPWRSAMRARSAVHARVQRLIT</sequence>
<proteinExistence type="predicted"/>
<protein>
    <submittedName>
        <fullName evidence="2">Uncharacterized protein</fullName>
    </submittedName>
</protein>
<name>A0A0D2MSS2_HYPSF</name>
<evidence type="ECO:0000256" key="1">
    <source>
        <dbReference type="SAM" id="MobiDB-lite"/>
    </source>
</evidence>
<accession>A0A0D2MSS2</accession>
<evidence type="ECO:0000313" key="2">
    <source>
        <dbReference type="EMBL" id="KJA27058.1"/>
    </source>
</evidence>
<feature type="region of interest" description="Disordered" evidence="1">
    <location>
        <begin position="14"/>
        <end position="41"/>
    </location>
</feature>
<dbReference type="EMBL" id="KN817525">
    <property type="protein sequence ID" value="KJA27058.1"/>
    <property type="molecule type" value="Genomic_DNA"/>
</dbReference>